<proteinExistence type="predicted"/>
<dbReference type="SUPFAM" id="SSF101936">
    <property type="entry name" value="DNA-binding pseudobarrel domain"/>
    <property type="match status" value="1"/>
</dbReference>
<keyword evidence="5" id="KW-0539">Nucleus</keyword>
<evidence type="ECO:0000256" key="4">
    <source>
        <dbReference type="ARBA" id="ARBA00023163"/>
    </source>
</evidence>
<dbReference type="CDD" id="cd10017">
    <property type="entry name" value="B3_DNA"/>
    <property type="match status" value="1"/>
</dbReference>
<dbReference type="Gramene" id="TRITD4Av1G220790.3">
    <property type="protein sequence ID" value="TRITD4Av1G220790.3"/>
    <property type="gene ID" value="TRITD4Av1G220790"/>
</dbReference>
<dbReference type="SMART" id="SM01019">
    <property type="entry name" value="B3"/>
    <property type="match status" value="1"/>
</dbReference>
<keyword evidence="4" id="KW-0804">Transcription</keyword>
<organism evidence="7 8">
    <name type="scientific">Triticum turgidum subsp. durum</name>
    <name type="common">Durum wheat</name>
    <name type="synonym">Triticum durum</name>
    <dbReference type="NCBI Taxonomy" id="4567"/>
    <lineage>
        <taxon>Eukaryota</taxon>
        <taxon>Viridiplantae</taxon>
        <taxon>Streptophyta</taxon>
        <taxon>Embryophyta</taxon>
        <taxon>Tracheophyta</taxon>
        <taxon>Spermatophyta</taxon>
        <taxon>Magnoliopsida</taxon>
        <taxon>Liliopsida</taxon>
        <taxon>Poales</taxon>
        <taxon>Poaceae</taxon>
        <taxon>BOP clade</taxon>
        <taxon>Pooideae</taxon>
        <taxon>Triticodae</taxon>
        <taxon>Triticeae</taxon>
        <taxon>Triticinae</taxon>
        <taxon>Triticum</taxon>
    </lineage>
</organism>
<dbReference type="EMBL" id="LT934117">
    <property type="protein sequence ID" value="VAH97457.1"/>
    <property type="molecule type" value="Genomic_DNA"/>
</dbReference>
<dbReference type="Gene3D" id="2.40.330.10">
    <property type="entry name" value="DNA-binding pseudobarrel domain"/>
    <property type="match status" value="1"/>
</dbReference>
<comment type="subcellular location">
    <subcellularLocation>
        <location evidence="1">Nucleus</location>
    </subcellularLocation>
</comment>
<dbReference type="InterPro" id="IPR044837">
    <property type="entry name" value="REM16-like"/>
</dbReference>
<dbReference type="PANTHER" id="PTHR31391:SF99">
    <property type="entry name" value="B3 DOMAIN-CONTAINING PROTEIN OS06G0194400"/>
    <property type="match status" value="1"/>
</dbReference>
<evidence type="ECO:0000313" key="7">
    <source>
        <dbReference type="EMBL" id="VAH97457.1"/>
    </source>
</evidence>
<evidence type="ECO:0000313" key="8">
    <source>
        <dbReference type="Proteomes" id="UP000324705"/>
    </source>
</evidence>
<evidence type="ECO:0000256" key="2">
    <source>
        <dbReference type="ARBA" id="ARBA00023015"/>
    </source>
</evidence>
<dbReference type="GO" id="GO:0005634">
    <property type="term" value="C:nucleus"/>
    <property type="evidence" value="ECO:0007669"/>
    <property type="project" value="UniProtKB-SubCell"/>
</dbReference>
<gene>
    <name evidence="7" type="ORF">TRITD_4Av1G220790</name>
</gene>
<name>A0A9R0W5F9_TRITD</name>
<evidence type="ECO:0000256" key="1">
    <source>
        <dbReference type="ARBA" id="ARBA00004123"/>
    </source>
</evidence>
<feature type="domain" description="TF-B3" evidence="6">
    <location>
        <begin position="158"/>
        <end position="254"/>
    </location>
</feature>
<sequence length="350" mass="39860">MAESNSYEEQRRRQIEENRRKLEELRLHHLSAAVREAAARPKPNPKPRPVRQILSLLLPCLGSVFRFLFARARIYHWSARPVSQKRKAPEPGDLRRSGRVAGLPEQPNYLEGALQRDYRGVYEAYAASKTPTAEERAGAVAKAEELKRRIHRIRCPAFVRPMSHECATRSILMQIPKHFIEYLPAHDEAAVLVDEADDEFHMMYNAHRKGKHCHYYLDKGWRRFAADHDLADGDCLVFHMTERVKFKVYIFRANPDYESDQTSDDSDDEERSTLSADVGIGYRDFVLVACRVAISDPAIVADLHYNIGLIGVAEILQGKVSWWLGSNRLELAESGIPTAMGLAEAHRSGC</sequence>
<dbReference type="PROSITE" id="PS50863">
    <property type="entry name" value="B3"/>
    <property type="match status" value="1"/>
</dbReference>
<dbReference type="GO" id="GO:0003677">
    <property type="term" value="F:DNA binding"/>
    <property type="evidence" value="ECO:0007669"/>
    <property type="project" value="UniProtKB-KW"/>
</dbReference>
<keyword evidence="2" id="KW-0805">Transcription regulation</keyword>
<evidence type="ECO:0000256" key="3">
    <source>
        <dbReference type="ARBA" id="ARBA00023125"/>
    </source>
</evidence>
<dbReference type="PANTHER" id="PTHR31391">
    <property type="entry name" value="B3 DOMAIN-CONTAINING PROTEIN OS11G0197600-RELATED"/>
    <property type="match status" value="1"/>
</dbReference>
<evidence type="ECO:0000256" key="5">
    <source>
        <dbReference type="ARBA" id="ARBA00023242"/>
    </source>
</evidence>
<reference evidence="7 8" key="1">
    <citation type="submission" date="2017-09" db="EMBL/GenBank/DDBJ databases">
        <authorList>
            <consortium name="International Durum Wheat Genome Sequencing Consortium (IDWGSC)"/>
            <person name="Milanesi L."/>
        </authorList>
    </citation>
    <scope>NUCLEOTIDE SEQUENCE [LARGE SCALE GENOMIC DNA]</scope>
    <source>
        <strain evidence="8">cv. Svevo</strain>
    </source>
</reference>
<evidence type="ECO:0000259" key="6">
    <source>
        <dbReference type="PROSITE" id="PS50863"/>
    </source>
</evidence>
<keyword evidence="3" id="KW-0238">DNA-binding</keyword>
<dbReference type="Proteomes" id="UP000324705">
    <property type="component" value="Chromosome 4A"/>
</dbReference>
<dbReference type="OMA" id="SWWLGSN"/>
<dbReference type="AlphaFoldDB" id="A0A9R0W5F9"/>
<dbReference type="InterPro" id="IPR015300">
    <property type="entry name" value="DNA-bd_pseudobarrel_sf"/>
</dbReference>
<accession>A0A9R0W5F9</accession>
<dbReference type="InterPro" id="IPR003340">
    <property type="entry name" value="B3_DNA-bd"/>
</dbReference>
<dbReference type="Pfam" id="PF02362">
    <property type="entry name" value="B3"/>
    <property type="match status" value="1"/>
</dbReference>
<protein>
    <recommendedName>
        <fullName evidence="6">TF-B3 domain-containing protein</fullName>
    </recommendedName>
</protein>
<keyword evidence="8" id="KW-1185">Reference proteome</keyword>